<dbReference type="Proteomes" id="UP000660380">
    <property type="component" value="Unassembled WGS sequence"/>
</dbReference>
<name>A0ABR8GM22_9CYAN</name>
<dbReference type="EMBL" id="JACJTA010000008">
    <property type="protein sequence ID" value="MBD2604089.1"/>
    <property type="molecule type" value="Genomic_DNA"/>
</dbReference>
<organism evidence="1 2">
    <name type="scientific">Scytonema hofmannii FACHB-248</name>
    <dbReference type="NCBI Taxonomy" id="1842502"/>
    <lineage>
        <taxon>Bacteria</taxon>
        <taxon>Bacillati</taxon>
        <taxon>Cyanobacteriota</taxon>
        <taxon>Cyanophyceae</taxon>
        <taxon>Nostocales</taxon>
        <taxon>Scytonemataceae</taxon>
        <taxon>Scytonema</taxon>
    </lineage>
</organism>
<proteinExistence type="predicted"/>
<dbReference type="RefSeq" id="WP_029631197.1">
    <property type="nucleotide sequence ID" value="NZ_JACJTA010000008.1"/>
</dbReference>
<sequence length="137" mass="15079">MNFEQTSQVNLIIERAKQEKFNDNEIALYDDFLIEGGIKNPAKMTEQDATNFVNFLDSCDASNEFVAMALTRLAQIAPQGAMARILESDSDGDGLTLAEELKLGTKATEFDTPAEIAASQQRQFQAFSSKDSAAFEL</sequence>
<gene>
    <name evidence="1" type="ORF">H6G81_06015</name>
</gene>
<reference evidence="1 2" key="1">
    <citation type="journal article" date="2020" name="ISME J.">
        <title>Comparative genomics reveals insights into cyanobacterial evolution and habitat adaptation.</title>
        <authorList>
            <person name="Chen M.Y."/>
            <person name="Teng W.K."/>
            <person name="Zhao L."/>
            <person name="Hu C.X."/>
            <person name="Zhou Y.K."/>
            <person name="Han B.P."/>
            <person name="Song L.R."/>
            <person name="Shu W.S."/>
        </authorList>
    </citation>
    <scope>NUCLEOTIDE SEQUENCE [LARGE SCALE GENOMIC DNA]</scope>
    <source>
        <strain evidence="1 2">FACHB-248</strain>
    </source>
</reference>
<protein>
    <submittedName>
        <fullName evidence="1">Uncharacterized protein</fullName>
    </submittedName>
</protein>
<keyword evidence="2" id="KW-1185">Reference proteome</keyword>
<accession>A0ABR8GM22</accession>
<evidence type="ECO:0000313" key="2">
    <source>
        <dbReference type="Proteomes" id="UP000660380"/>
    </source>
</evidence>
<comment type="caution">
    <text evidence="1">The sequence shown here is derived from an EMBL/GenBank/DDBJ whole genome shotgun (WGS) entry which is preliminary data.</text>
</comment>
<evidence type="ECO:0000313" key="1">
    <source>
        <dbReference type="EMBL" id="MBD2604089.1"/>
    </source>
</evidence>